<reference evidence="1 2" key="1">
    <citation type="submission" date="2014-10" db="EMBL/GenBank/DDBJ databases">
        <title>Genome sequence of a Xanthomonas strain that is pathogenic on beans.</title>
        <authorList>
            <person name="Aritua V."/>
            <person name="Sapp M."/>
            <person name="Harrison J."/>
            <person name="Smith J."/>
            <person name="Studholme D."/>
        </authorList>
    </citation>
    <scope>NUCLEOTIDE SEQUENCE [LARGE SCALE GENOMIC DNA]</scope>
    <source>
        <strain evidence="1 2">Nyagatare</strain>
    </source>
</reference>
<evidence type="ECO:0000313" key="2">
    <source>
        <dbReference type="Proteomes" id="UP000029879"/>
    </source>
</evidence>
<name>A0AB34PDN0_9XANT</name>
<comment type="caution">
    <text evidence="1">The sequence shown here is derived from an EMBL/GenBank/DDBJ whole genome shotgun (WGS) entry which is preliminary data.</text>
</comment>
<dbReference type="EMBL" id="JRQI01000007">
    <property type="protein sequence ID" value="KGK59293.1"/>
    <property type="molecule type" value="Genomic_DNA"/>
</dbReference>
<evidence type="ECO:0008006" key="3">
    <source>
        <dbReference type="Google" id="ProtNLM"/>
    </source>
</evidence>
<accession>A0AB34PDN0</accession>
<dbReference type="AlphaFoldDB" id="A0AB34PDN0"/>
<dbReference type="Proteomes" id="UP000029879">
    <property type="component" value="Unassembled WGS sequence"/>
</dbReference>
<organism evidence="1 2">
    <name type="scientific">Xanthomonas cannabis pv. phaseoli</name>
    <dbReference type="NCBI Taxonomy" id="1885902"/>
    <lineage>
        <taxon>Bacteria</taxon>
        <taxon>Pseudomonadati</taxon>
        <taxon>Pseudomonadota</taxon>
        <taxon>Gammaproteobacteria</taxon>
        <taxon>Lysobacterales</taxon>
        <taxon>Lysobacteraceae</taxon>
        <taxon>Xanthomonas</taxon>
    </lineage>
</organism>
<protein>
    <recommendedName>
        <fullName evidence="3">Transmembrane protein</fullName>
    </recommendedName>
</protein>
<evidence type="ECO:0000313" key="1">
    <source>
        <dbReference type="EMBL" id="KGK59293.1"/>
    </source>
</evidence>
<gene>
    <name evidence="1" type="ORF">NC00_02895</name>
</gene>
<proteinExistence type="predicted"/>
<dbReference type="RefSeq" id="WP_047693386.1">
    <property type="nucleotide sequence ID" value="NZ_KN265462.1"/>
</dbReference>
<sequence length="147" mass="15702">MSATITLASMRSVLRQGAALDRCSLLLLAAVIVLLGITDAPAPIQLCYALSVAAGVVQRVWAFRVGLDADLLEAVLQQIAIDNSDEHRAAQQLDQALQTIGLLRTAPAPRDWLARWAGMRRLLLRQVGSVVVQVLALCAALIGKALL</sequence>